<name>A0A382X6Y5_9ZZZZ</name>
<protein>
    <submittedName>
        <fullName evidence="1">Uncharacterized protein</fullName>
    </submittedName>
</protein>
<evidence type="ECO:0000313" key="1">
    <source>
        <dbReference type="EMBL" id="SVD66108.1"/>
    </source>
</evidence>
<dbReference type="EMBL" id="UINC01164976">
    <property type="protein sequence ID" value="SVD66108.1"/>
    <property type="molecule type" value="Genomic_DNA"/>
</dbReference>
<dbReference type="AlphaFoldDB" id="A0A382X6Y5"/>
<gene>
    <name evidence="1" type="ORF">METZ01_LOCUS418962</name>
</gene>
<organism evidence="1">
    <name type="scientific">marine metagenome</name>
    <dbReference type="NCBI Taxonomy" id="408172"/>
    <lineage>
        <taxon>unclassified sequences</taxon>
        <taxon>metagenomes</taxon>
        <taxon>ecological metagenomes</taxon>
    </lineage>
</organism>
<proteinExistence type="predicted"/>
<sequence length="110" mass="12413">MGDTFVVLGPEHAKLLAESGWRKNDVRQFLYENARRPVGLLRRGGPAQGDDRREMMWPKFIDPNNNDDLVPVVRRVEDIHIFVAGGPGGPHSVYIPGWGSRSAIRKIERP</sequence>
<accession>A0A382X6Y5</accession>
<reference evidence="1" key="1">
    <citation type="submission" date="2018-05" db="EMBL/GenBank/DDBJ databases">
        <authorList>
            <person name="Lanie J.A."/>
            <person name="Ng W.-L."/>
            <person name="Kazmierczak K.M."/>
            <person name="Andrzejewski T.M."/>
            <person name="Davidsen T.M."/>
            <person name="Wayne K.J."/>
            <person name="Tettelin H."/>
            <person name="Glass J.I."/>
            <person name="Rusch D."/>
            <person name="Podicherti R."/>
            <person name="Tsui H.-C.T."/>
            <person name="Winkler M.E."/>
        </authorList>
    </citation>
    <scope>NUCLEOTIDE SEQUENCE</scope>
</reference>